<reference evidence="5" key="1">
    <citation type="submission" date="2015-06" db="UniProtKB">
        <authorList>
            <consortium name="EnsemblPlants"/>
        </authorList>
    </citation>
    <scope>IDENTIFICATION</scope>
</reference>
<feature type="compositionally biased region" description="Polar residues" evidence="3">
    <location>
        <begin position="76"/>
        <end position="95"/>
    </location>
</feature>
<evidence type="ECO:0000313" key="5">
    <source>
        <dbReference type="EnsemblPlants" id="EMT10278"/>
    </source>
</evidence>
<evidence type="ECO:0000256" key="2">
    <source>
        <dbReference type="ARBA" id="ARBA00022803"/>
    </source>
</evidence>
<evidence type="ECO:0000256" key="1">
    <source>
        <dbReference type="ARBA" id="ARBA00022737"/>
    </source>
</evidence>
<evidence type="ECO:0000256" key="3">
    <source>
        <dbReference type="SAM" id="MobiDB-lite"/>
    </source>
</evidence>
<proteinExistence type="predicted"/>
<name>M8C586_AEGTA</name>
<keyword evidence="2" id="KW-0802">TPR repeat</keyword>
<keyword evidence="4" id="KW-1133">Transmembrane helix</keyword>
<dbReference type="ExpressionAtlas" id="M8C586">
    <property type="expression patterns" value="baseline"/>
</dbReference>
<dbReference type="InterPro" id="IPR011990">
    <property type="entry name" value="TPR-like_helical_dom_sf"/>
</dbReference>
<dbReference type="PANTHER" id="PTHR22904:SF533">
    <property type="entry name" value="HSP70-HSP90 ORGANIZING PROTEIN 3"/>
    <property type="match status" value="1"/>
</dbReference>
<feature type="region of interest" description="Disordered" evidence="3">
    <location>
        <begin position="65"/>
        <end position="97"/>
    </location>
</feature>
<organism evidence="5">
    <name type="scientific">Aegilops tauschii</name>
    <name type="common">Tausch's goatgrass</name>
    <name type="synonym">Aegilops squarrosa</name>
    <dbReference type="NCBI Taxonomy" id="37682"/>
    <lineage>
        <taxon>Eukaryota</taxon>
        <taxon>Viridiplantae</taxon>
        <taxon>Streptophyta</taxon>
        <taxon>Embryophyta</taxon>
        <taxon>Tracheophyta</taxon>
        <taxon>Spermatophyta</taxon>
        <taxon>Magnoliopsida</taxon>
        <taxon>Liliopsida</taxon>
        <taxon>Poales</taxon>
        <taxon>Poaceae</taxon>
        <taxon>BOP clade</taxon>
        <taxon>Pooideae</taxon>
        <taxon>Triticodae</taxon>
        <taxon>Triticeae</taxon>
        <taxon>Triticinae</taxon>
        <taxon>Aegilops</taxon>
    </lineage>
</organism>
<feature type="transmembrane region" description="Helical" evidence="4">
    <location>
        <begin position="199"/>
        <end position="219"/>
    </location>
</feature>
<dbReference type="Gene3D" id="1.25.40.10">
    <property type="entry name" value="Tetratricopeptide repeat domain"/>
    <property type="match status" value="1"/>
</dbReference>
<keyword evidence="4" id="KW-0812">Transmembrane</keyword>
<evidence type="ECO:0000256" key="4">
    <source>
        <dbReference type="SAM" id="Phobius"/>
    </source>
</evidence>
<dbReference type="EnsemblPlants" id="EMT10278">
    <property type="protein sequence ID" value="EMT10278"/>
    <property type="gene ID" value="F775_09031"/>
</dbReference>
<protein>
    <submittedName>
        <fullName evidence="5">Heat shock protein STI</fullName>
    </submittedName>
</protein>
<feature type="region of interest" description="Disordered" evidence="3">
    <location>
        <begin position="1"/>
        <end position="23"/>
    </location>
</feature>
<dbReference type="GO" id="GO:0051879">
    <property type="term" value="F:Hsp90 protein binding"/>
    <property type="evidence" value="ECO:0007669"/>
    <property type="project" value="TreeGrafter"/>
</dbReference>
<accession>M8C586</accession>
<dbReference type="AlphaFoldDB" id="M8C586"/>
<keyword evidence="1" id="KW-0677">Repeat</keyword>
<dbReference type="PANTHER" id="PTHR22904">
    <property type="entry name" value="TPR REPEAT CONTAINING PROTEIN"/>
    <property type="match status" value="1"/>
</dbReference>
<dbReference type="SUPFAM" id="SSF48452">
    <property type="entry name" value="TPR-like"/>
    <property type="match status" value="1"/>
</dbReference>
<sequence length="306" mass="34412">MVGEGELRASRRSQPPGAVLSTQPTARCHQRLLRCGRGTTWAWGTCQRGCVGAGVVSMRGTNQDGSKLPTALLPWTSPSPATKDGTTLSSAQPNQGPKLLERPSYALLLALAQIRLLPRLRLHLCSDDLGRSSSRSGGPWCHRRRPWQEKRGLQRRPDLSDPRAAVRPPSRIKLQAEFRLFFCRKWNRSNVMGEPPVQMNFYLFAYFLFLLASPILKFFREFVLRCYAAKELQQACVPTLLAPKLLYQQQQLAYGNTAACYTKTGAMPEVLKDTEKCIELDPTFYKGYTRKGAILFVSKECDKAME</sequence>
<keyword evidence="4" id="KW-0472">Membrane</keyword>